<keyword evidence="2" id="KW-1133">Transmembrane helix</keyword>
<proteinExistence type="predicted"/>
<feature type="domain" description="PASTA" evidence="3">
    <location>
        <begin position="215"/>
        <end position="279"/>
    </location>
</feature>
<evidence type="ECO:0000256" key="1">
    <source>
        <dbReference type="SAM" id="MobiDB-lite"/>
    </source>
</evidence>
<dbReference type="EMBL" id="RZJP01000001">
    <property type="protein sequence ID" value="KAA8817879.1"/>
    <property type="molecule type" value="Genomic_DNA"/>
</dbReference>
<name>A0A5M9ZFX1_9BIFI</name>
<keyword evidence="2" id="KW-0472">Membrane</keyword>
<accession>A0A5M9ZFX1</accession>
<feature type="compositionally biased region" description="Polar residues" evidence="1">
    <location>
        <begin position="120"/>
        <end position="142"/>
    </location>
</feature>
<feature type="compositionally biased region" description="Basic and acidic residues" evidence="1">
    <location>
        <begin position="675"/>
        <end position="684"/>
    </location>
</feature>
<evidence type="ECO:0000313" key="4">
    <source>
        <dbReference type="EMBL" id="KAA8817879.1"/>
    </source>
</evidence>
<reference evidence="4 5" key="1">
    <citation type="journal article" date="2019" name="Syst. Appl. Microbiol.">
        <title>Characterization of Bifidobacterium species in feaces of the Egyptian fruit bat: Description of B. vespertilionis sp. nov. and B. rousetti sp. nov.</title>
        <authorList>
            <person name="Modesto M."/>
            <person name="Satti M."/>
            <person name="Watanabe K."/>
            <person name="Puglisi E."/>
            <person name="Morelli L."/>
            <person name="Huang C.-H."/>
            <person name="Liou J.-S."/>
            <person name="Miyashita M."/>
            <person name="Tamura T."/>
            <person name="Saito S."/>
            <person name="Mori K."/>
            <person name="Huang L."/>
            <person name="Sciavilla P."/>
            <person name="Sandri C."/>
            <person name="Spiezio C."/>
            <person name="Vitali F."/>
            <person name="Cavalieri D."/>
            <person name="Perpetuini G."/>
            <person name="Tofalo R."/>
            <person name="Bonetti A."/>
            <person name="Arita M."/>
            <person name="Mattarelli P."/>
        </authorList>
    </citation>
    <scope>NUCLEOTIDE SEQUENCE [LARGE SCALE GENOMIC DNA]</scope>
    <source>
        <strain evidence="4 5">RST27</strain>
    </source>
</reference>
<evidence type="ECO:0000259" key="3">
    <source>
        <dbReference type="SMART" id="SM00740"/>
    </source>
</evidence>
<feature type="region of interest" description="Disordered" evidence="1">
    <location>
        <begin position="110"/>
        <end position="148"/>
    </location>
</feature>
<gene>
    <name evidence="4" type="ORF">EMB92_03455</name>
</gene>
<dbReference type="Pfam" id="PF12773">
    <property type="entry name" value="DZR"/>
    <property type="match status" value="1"/>
</dbReference>
<dbReference type="InterPro" id="IPR005543">
    <property type="entry name" value="PASTA_dom"/>
</dbReference>
<feature type="compositionally biased region" description="Polar residues" evidence="1">
    <location>
        <begin position="664"/>
        <end position="673"/>
    </location>
</feature>
<dbReference type="SMART" id="SM00740">
    <property type="entry name" value="PASTA"/>
    <property type="match status" value="2"/>
</dbReference>
<keyword evidence="2" id="KW-0812">Transmembrane</keyword>
<dbReference type="Gene3D" id="3.30.10.20">
    <property type="match status" value="2"/>
</dbReference>
<sequence length="819" mass="87153">MKCPKCGAPFEPGDMFCSECGAPRPAELQPPTCPECGHPFTPDMRFCEECGYLLTPEATTDAGVGNGPAVRLAPAASAMTVTADVSTPSIPVEPTPINVEVPFGQRHDVLPRDPYAVPISDSSQTPTPRQSTPNVNDGSTQFMPPVPYPASGGNGSTTVPPIAGAPVDPSGATAAPIPASQKRRTGLIIGIVAAVVAVVLCVVGGLVVYKTEMIGPRTVPQVQTKQAANVVKQLEDKGFVVKRKQVYSALDKGGFVSMDGAKEGEKLDKGSTITVVESLGPGVPKGTVGSDPKTAETSLKKMGVKVTEHEVVSDDPGKVSVTVPADGMPVTNTSNGIHIGVGVSGKGIPIEIAGMDKDQAKSELESKGFNVTLVPRFSSKQYLGKIARSDPSIGVMTDATNVTLYYGVDASKKMDVVGGEPISFFDGNYTPADNTQSMEGEYCTDGGDCITLQNKLDNLGPNGLVIKGEEPSDAWDRLSFCPYAQDALGCVPKQMSNSSDYLMKDYLVTGDTGALELFSGFTLPNCGTTPFVGDAYNVCDNGTNTYSDNVSSIDSAEYLRYLPKEFFVVMPVGAKLDQLESSGYFAGKSDYQPDKDRPYLIRRDNSKYQPISYKEPAIGEYHVNPYAPGPGRTAFKDAPNAKNVYYLVENPVDFSQFKEITISGPDTSSSGANDSKADEQPSTEAKDYANARFGYVANIPAGYVWGKESGNGDGRTFTNTTDGIQIKVWGSDNTSGNSPQQELDSLKASVSDEATNPAFQLVAGQSIYLSYAKDGYIYYQREIVRDDKIAAIQLKYPTSNRSAGDPLTETVPKSLKFVD</sequence>
<dbReference type="CDD" id="cd06577">
    <property type="entry name" value="PASTA_pknB"/>
    <property type="match status" value="2"/>
</dbReference>
<evidence type="ECO:0000313" key="5">
    <source>
        <dbReference type="Proteomes" id="UP000326060"/>
    </source>
</evidence>
<organism evidence="4 5">
    <name type="scientific">Bifidobacterium callitrichos</name>
    <dbReference type="NCBI Taxonomy" id="762209"/>
    <lineage>
        <taxon>Bacteria</taxon>
        <taxon>Bacillati</taxon>
        <taxon>Actinomycetota</taxon>
        <taxon>Actinomycetes</taxon>
        <taxon>Bifidobacteriales</taxon>
        <taxon>Bifidobacteriaceae</taxon>
        <taxon>Bifidobacterium</taxon>
    </lineage>
</organism>
<feature type="transmembrane region" description="Helical" evidence="2">
    <location>
        <begin position="187"/>
        <end position="209"/>
    </location>
</feature>
<dbReference type="AlphaFoldDB" id="A0A5M9ZFX1"/>
<protein>
    <submittedName>
        <fullName evidence="4">PASTA domain-containing protein</fullName>
    </submittedName>
</protein>
<evidence type="ECO:0000256" key="2">
    <source>
        <dbReference type="SAM" id="Phobius"/>
    </source>
</evidence>
<comment type="caution">
    <text evidence="4">The sequence shown here is derived from an EMBL/GenBank/DDBJ whole genome shotgun (WGS) entry which is preliminary data.</text>
</comment>
<dbReference type="Proteomes" id="UP000326060">
    <property type="component" value="Unassembled WGS sequence"/>
</dbReference>
<feature type="region of interest" description="Disordered" evidence="1">
    <location>
        <begin position="661"/>
        <end position="684"/>
    </location>
</feature>
<feature type="domain" description="PASTA" evidence="3">
    <location>
        <begin position="342"/>
        <end position="408"/>
    </location>
</feature>
<dbReference type="Pfam" id="PF03793">
    <property type="entry name" value="PASTA"/>
    <property type="match status" value="1"/>
</dbReference>
<dbReference type="InterPro" id="IPR025874">
    <property type="entry name" value="DZR"/>
</dbReference>